<keyword evidence="2" id="KW-1185">Reference proteome</keyword>
<evidence type="ECO:0000313" key="1">
    <source>
        <dbReference type="EMBL" id="MFB9887091.1"/>
    </source>
</evidence>
<gene>
    <name evidence="1" type="ORF">ACFFLH_11795</name>
</gene>
<reference evidence="1 2" key="1">
    <citation type="submission" date="2024-09" db="EMBL/GenBank/DDBJ databases">
        <authorList>
            <person name="Sun Q."/>
            <person name="Mori K."/>
        </authorList>
    </citation>
    <scope>NUCLEOTIDE SEQUENCE [LARGE SCALE GENOMIC DNA]</scope>
    <source>
        <strain evidence="1 2">ATCC 51285</strain>
    </source>
</reference>
<dbReference type="PANTHER" id="PTHR41774">
    <property type="match status" value="1"/>
</dbReference>
<dbReference type="InterPro" id="IPR036069">
    <property type="entry name" value="DUF34/NIF3_sf"/>
</dbReference>
<proteinExistence type="predicted"/>
<dbReference type="EMBL" id="JBHLZN010000004">
    <property type="protein sequence ID" value="MFB9887091.1"/>
    <property type="molecule type" value="Genomic_DNA"/>
</dbReference>
<organism evidence="1 2">
    <name type="scientific">Balneatrix alpica</name>
    <dbReference type="NCBI Taxonomy" id="75684"/>
    <lineage>
        <taxon>Bacteria</taxon>
        <taxon>Pseudomonadati</taxon>
        <taxon>Pseudomonadota</taxon>
        <taxon>Gammaproteobacteria</taxon>
        <taxon>Oceanospirillales</taxon>
        <taxon>Balneatrichaceae</taxon>
        <taxon>Balneatrix</taxon>
    </lineage>
</organism>
<dbReference type="Proteomes" id="UP001589628">
    <property type="component" value="Unassembled WGS sequence"/>
</dbReference>
<sequence length="103" mass="11481">MYKLAFFVPESHLEVVKQALFACGAGRIGEYDCCCWQVKGIGQFRPLAGSQPYLGQQGQIEQLEEWKVELVVEDALVANAVTALKAAHPYEEVAYEVWALADF</sequence>
<name>A0ABV5ZCS5_9GAMM</name>
<dbReference type="PANTHER" id="PTHR41774:SF1">
    <property type="entry name" value="NGG1P INTERACTING FACTOR NIF3"/>
    <property type="match status" value="1"/>
</dbReference>
<dbReference type="RefSeq" id="WP_027314296.1">
    <property type="nucleotide sequence ID" value="NZ_JBHLZN010000004.1"/>
</dbReference>
<dbReference type="Gene3D" id="3.30.70.120">
    <property type="match status" value="1"/>
</dbReference>
<comment type="caution">
    <text evidence="1">The sequence shown here is derived from an EMBL/GenBank/DDBJ whole genome shotgun (WGS) entry which is preliminary data.</text>
</comment>
<dbReference type="InterPro" id="IPR015867">
    <property type="entry name" value="N-reg_PII/ATP_PRibTrfase_C"/>
</dbReference>
<evidence type="ECO:0000313" key="2">
    <source>
        <dbReference type="Proteomes" id="UP001589628"/>
    </source>
</evidence>
<protein>
    <submittedName>
        <fullName evidence="1">NGG1p interacting factor NIF3</fullName>
    </submittedName>
</protein>
<dbReference type="SUPFAM" id="SSF102705">
    <property type="entry name" value="NIF3 (NGG1p interacting factor 3)-like"/>
    <property type="match status" value="1"/>
</dbReference>
<accession>A0ABV5ZCS5</accession>